<evidence type="ECO:0000256" key="3">
    <source>
        <dbReference type="RuleBase" id="RU361153"/>
    </source>
</evidence>
<protein>
    <submittedName>
        <fullName evidence="5">Cellulase (Glycosyl hydrolase family 5)</fullName>
    </submittedName>
</protein>
<dbReference type="Pfam" id="PF00150">
    <property type="entry name" value="Cellulase"/>
    <property type="match status" value="1"/>
</dbReference>
<dbReference type="InterPro" id="IPR017853">
    <property type="entry name" value="GH"/>
</dbReference>
<keyword evidence="1 3" id="KW-0378">Hydrolase</keyword>
<proteinExistence type="inferred from homology"/>
<dbReference type="AlphaFoldDB" id="A0A1H5L4L8"/>
<dbReference type="Gene3D" id="3.20.20.80">
    <property type="entry name" value="Glycosidases"/>
    <property type="match status" value="1"/>
</dbReference>
<keyword evidence="6" id="KW-1185">Reference proteome</keyword>
<feature type="domain" description="Glycoside hydrolase family 5" evidence="4">
    <location>
        <begin position="46"/>
        <end position="249"/>
    </location>
</feature>
<gene>
    <name evidence="5" type="ORF">SAMN04488561_2411</name>
</gene>
<comment type="similarity">
    <text evidence="3">Belongs to the glycosyl hydrolase 5 (cellulase A) family.</text>
</comment>
<name>A0A1H5L4L8_9ACTN</name>
<dbReference type="Proteomes" id="UP000181980">
    <property type="component" value="Unassembled WGS sequence"/>
</dbReference>
<evidence type="ECO:0000256" key="2">
    <source>
        <dbReference type="ARBA" id="ARBA00023295"/>
    </source>
</evidence>
<dbReference type="SUPFAM" id="SSF51445">
    <property type="entry name" value="(Trans)glycosidases"/>
    <property type="match status" value="1"/>
</dbReference>
<keyword evidence="2 3" id="KW-0326">Glycosidase</keyword>
<dbReference type="OrthoDB" id="9774262at2"/>
<evidence type="ECO:0000259" key="4">
    <source>
        <dbReference type="Pfam" id="PF00150"/>
    </source>
</evidence>
<dbReference type="STRING" id="561176.SAMN04488561_2411"/>
<evidence type="ECO:0000256" key="1">
    <source>
        <dbReference type="ARBA" id="ARBA00022801"/>
    </source>
</evidence>
<evidence type="ECO:0000313" key="5">
    <source>
        <dbReference type="EMBL" id="SEE72035.1"/>
    </source>
</evidence>
<accession>A0A1H5L4L8</accession>
<evidence type="ECO:0000313" key="6">
    <source>
        <dbReference type="Proteomes" id="UP000181980"/>
    </source>
</evidence>
<reference evidence="6" key="1">
    <citation type="submission" date="2016-10" db="EMBL/GenBank/DDBJ databases">
        <authorList>
            <person name="Varghese N."/>
            <person name="Submissions S."/>
        </authorList>
    </citation>
    <scope>NUCLEOTIDE SEQUENCE [LARGE SCALE GENOMIC DNA]</scope>
    <source>
        <strain evidence="6">DSM 45237</strain>
    </source>
</reference>
<dbReference type="GO" id="GO:0004553">
    <property type="term" value="F:hydrolase activity, hydrolyzing O-glycosyl compounds"/>
    <property type="evidence" value="ECO:0007669"/>
    <property type="project" value="InterPro"/>
</dbReference>
<dbReference type="InterPro" id="IPR001547">
    <property type="entry name" value="Glyco_hydro_5"/>
</dbReference>
<dbReference type="RefSeq" id="WP_069115158.1">
    <property type="nucleotide sequence ID" value="NZ_FNUC01000003.1"/>
</dbReference>
<dbReference type="EMBL" id="FNUC01000003">
    <property type="protein sequence ID" value="SEE72035.1"/>
    <property type="molecule type" value="Genomic_DNA"/>
</dbReference>
<dbReference type="GO" id="GO:0000272">
    <property type="term" value="P:polysaccharide catabolic process"/>
    <property type="evidence" value="ECO:0007669"/>
    <property type="project" value="InterPro"/>
</dbReference>
<organism evidence="5 6">
    <name type="scientific">Jiangella alba</name>
    <dbReference type="NCBI Taxonomy" id="561176"/>
    <lineage>
        <taxon>Bacteria</taxon>
        <taxon>Bacillati</taxon>
        <taxon>Actinomycetota</taxon>
        <taxon>Actinomycetes</taxon>
        <taxon>Jiangellales</taxon>
        <taxon>Jiangellaceae</taxon>
        <taxon>Jiangella</taxon>
    </lineage>
</organism>
<sequence>MSRWTAERAWEWYRARPWIRGFNYVASDCVNRIEQWQELDHHEKSKTFDREFELAAQVGFNAIRSILPYEVWRDQHDGFMQRLDDFLATAARHGLSVMIVFGNDCTVPAKYYTPPVLGPQPVDWGYHGGVARSPHDVLDAHGFSVLDVPEEAEGFGRMVDEIVGRYARDERVNIWDVFNEPGNSRRESRSLPAMRRFFEIARAHDPIQPLTAGPWRVDPRGDLSEIEQVALELSDVISFHDYAGYGRSVQILDRLRREGRPLLNTEWLHRMQGNDVASHLPLYFLERVGCYHWGFVAGKSQTHEPWEAIWRRKENGVGDHYDFTKWQHDLFRPNLRPYDPREIDTFREYFVLADDHFASGRW</sequence>